<dbReference type="Pfam" id="PF07797">
    <property type="entry name" value="DUF1639"/>
    <property type="match status" value="1"/>
</dbReference>
<sequence length="247" mass="27428">MILSAENPTGPPDPMAAPTSSPSRSLHNFSSFPILKTWGHRKVLRCLNVNRNGETIRSSSPSPLPTLPLPADSPSSSPERSSPIRSKEEADDDDDSLERLRDKLLVHYQEVVDHMNLVGQSPAKTLPEPPPASPWNLRTRRAAPARDPSLSPSRPPPRTRPPAEAAGGHARTVRLRSDAAERKDQPRPRFSISLSAREIDEDIYAVTGSRARRRPRKRPRAVQKQLDMLFPGAWLTEITADTYKVPE</sequence>
<evidence type="ECO:0000256" key="1">
    <source>
        <dbReference type="SAM" id="MobiDB-lite"/>
    </source>
</evidence>
<organism evidence="2 3">
    <name type="scientific">Iris pallida</name>
    <name type="common">Sweet iris</name>
    <dbReference type="NCBI Taxonomy" id="29817"/>
    <lineage>
        <taxon>Eukaryota</taxon>
        <taxon>Viridiplantae</taxon>
        <taxon>Streptophyta</taxon>
        <taxon>Embryophyta</taxon>
        <taxon>Tracheophyta</taxon>
        <taxon>Spermatophyta</taxon>
        <taxon>Magnoliopsida</taxon>
        <taxon>Liliopsida</taxon>
        <taxon>Asparagales</taxon>
        <taxon>Iridaceae</taxon>
        <taxon>Iridoideae</taxon>
        <taxon>Irideae</taxon>
        <taxon>Iris</taxon>
    </lineage>
</organism>
<protein>
    <submittedName>
        <fullName evidence="2">Uncharacterized protein</fullName>
    </submittedName>
</protein>
<evidence type="ECO:0000313" key="3">
    <source>
        <dbReference type="Proteomes" id="UP001140949"/>
    </source>
</evidence>
<feature type="region of interest" description="Disordered" evidence="1">
    <location>
        <begin position="53"/>
        <end position="96"/>
    </location>
</feature>
<reference evidence="2" key="2">
    <citation type="submission" date="2023-04" db="EMBL/GenBank/DDBJ databases">
        <authorList>
            <person name="Bruccoleri R.E."/>
            <person name="Oakeley E.J."/>
            <person name="Faust A.-M."/>
            <person name="Dessus-Babus S."/>
            <person name="Altorfer M."/>
            <person name="Burckhardt D."/>
            <person name="Oertli M."/>
            <person name="Naumann U."/>
            <person name="Petersen F."/>
            <person name="Wong J."/>
        </authorList>
    </citation>
    <scope>NUCLEOTIDE SEQUENCE</scope>
    <source>
        <strain evidence="2">GSM-AAB239-AS_SAM_17_03QT</strain>
        <tissue evidence="2">Leaf</tissue>
    </source>
</reference>
<dbReference type="AlphaFoldDB" id="A0AAX6GZK8"/>
<dbReference type="Proteomes" id="UP001140949">
    <property type="component" value="Unassembled WGS sequence"/>
</dbReference>
<gene>
    <name evidence="2" type="ORF">M6B38_338520</name>
</gene>
<proteinExistence type="predicted"/>
<dbReference type="PANTHER" id="PTHR33130">
    <property type="entry name" value="PUTATIVE (DUF1639)-RELATED"/>
    <property type="match status" value="1"/>
</dbReference>
<feature type="region of interest" description="Disordered" evidence="1">
    <location>
        <begin position="118"/>
        <end position="189"/>
    </location>
</feature>
<feature type="compositionally biased region" description="Basic and acidic residues" evidence="1">
    <location>
        <begin position="175"/>
        <end position="187"/>
    </location>
</feature>
<dbReference type="PANTHER" id="PTHR33130:SF43">
    <property type="entry name" value="OS01G0688600 PROTEIN"/>
    <property type="match status" value="1"/>
</dbReference>
<keyword evidence="3" id="KW-1185">Reference proteome</keyword>
<comment type="caution">
    <text evidence="2">The sequence shown here is derived from an EMBL/GenBank/DDBJ whole genome shotgun (WGS) entry which is preliminary data.</text>
</comment>
<feature type="region of interest" description="Disordered" evidence="1">
    <location>
        <begin position="1"/>
        <end position="26"/>
    </location>
</feature>
<reference evidence="2" key="1">
    <citation type="journal article" date="2023" name="GigaByte">
        <title>Genome assembly of the bearded iris, Iris pallida Lam.</title>
        <authorList>
            <person name="Bruccoleri R.E."/>
            <person name="Oakeley E.J."/>
            <person name="Faust A.M.E."/>
            <person name="Altorfer M."/>
            <person name="Dessus-Babus S."/>
            <person name="Burckhardt D."/>
            <person name="Oertli M."/>
            <person name="Naumann U."/>
            <person name="Petersen F."/>
            <person name="Wong J."/>
        </authorList>
    </citation>
    <scope>NUCLEOTIDE SEQUENCE</scope>
    <source>
        <strain evidence="2">GSM-AAB239-AS_SAM_17_03QT</strain>
    </source>
</reference>
<accession>A0AAX6GZK8</accession>
<evidence type="ECO:0000313" key="2">
    <source>
        <dbReference type="EMBL" id="KAJ6833727.1"/>
    </source>
</evidence>
<name>A0AAX6GZK8_IRIPA</name>
<dbReference type="InterPro" id="IPR012438">
    <property type="entry name" value="DUF1639"/>
</dbReference>
<dbReference type="EMBL" id="JANAVB010014797">
    <property type="protein sequence ID" value="KAJ6833727.1"/>
    <property type="molecule type" value="Genomic_DNA"/>
</dbReference>
<feature type="compositionally biased region" description="Low complexity" evidence="1">
    <location>
        <begin position="69"/>
        <end position="84"/>
    </location>
</feature>